<dbReference type="SUPFAM" id="SSF52266">
    <property type="entry name" value="SGNH hydrolase"/>
    <property type="match status" value="1"/>
</dbReference>
<accession>A0A8J3DB42</accession>
<evidence type="ECO:0000313" key="2">
    <source>
        <dbReference type="Proteomes" id="UP000642829"/>
    </source>
</evidence>
<sequence length="86" mass="9842">MVARMIRDLKADIITLKLGINVYGSGSLNSRTLMHNVICFIVFVRETHQNTPIGMITPIYSCDRETNPNHVGMTLENYREELRTAF</sequence>
<keyword evidence="2" id="KW-1185">Reference proteome</keyword>
<dbReference type="GO" id="GO:0016788">
    <property type="term" value="F:hydrolase activity, acting on ester bonds"/>
    <property type="evidence" value="ECO:0007669"/>
    <property type="project" value="UniProtKB-ARBA"/>
</dbReference>
<dbReference type="Gene3D" id="3.40.50.1110">
    <property type="entry name" value="SGNH hydrolase"/>
    <property type="match status" value="1"/>
</dbReference>
<proteinExistence type="predicted"/>
<reference evidence="1" key="2">
    <citation type="submission" date="2020-09" db="EMBL/GenBank/DDBJ databases">
        <authorList>
            <person name="Sun Q."/>
            <person name="Kim S."/>
        </authorList>
    </citation>
    <scope>NUCLEOTIDE SEQUENCE</scope>
    <source>
        <strain evidence="1">KCTC 12870</strain>
    </source>
</reference>
<evidence type="ECO:0000313" key="1">
    <source>
        <dbReference type="EMBL" id="GHC04585.1"/>
    </source>
</evidence>
<reference evidence="1" key="1">
    <citation type="journal article" date="2014" name="Int. J. Syst. Evol. Microbiol.">
        <title>Complete genome sequence of Corynebacterium casei LMG S-19264T (=DSM 44701T), isolated from a smear-ripened cheese.</title>
        <authorList>
            <consortium name="US DOE Joint Genome Institute (JGI-PGF)"/>
            <person name="Walter F."/>
            <person name="Albersmeier A."/>
            <person name="Kalinowski J."/>
            <person name="Ruckert C."/>
        </authorList>
    </citation>
    <scope>NUCLEOTIDE SEQUENCE</scope>
    <source>
        <strain evidence="1">KCTC 12870</strain>
    </source>
</reference>
<protein>
    <submittedName>
        <fullName evidence="1">Uncharacterized protein</fullName>
    </submittedName>
</protein>
<gene>
    <name evidence="1" type="ORF">GCM10007047_21790</name>
</gene>
<dbReference type="InterPro" id="IPR036514">
    <property type="entry name" value="SGNH_hydro_sf"/>
</dbReference>
<comment type="caution">
    <text evidence="1">The sequence shown here is derived from an EMBL/GenBank/DDBJ whole genome shotgun (WGS) entry which is preliminary data.</text>
</comment>
<dbReference type="Proteomes" id="UP000642829">
    <property type="component" value="Unassembled WGS sequence"/>
</dbReference>
<dbReference type="AlphaFoldDB" id="A0A8J3DB42"/>
<dbReference type="EMBL" id="BMXG01000012">
    <property type="protein sequence ID" value="GHC04585.1"/>
    <property type="molecule type" value="Genomic_DNA"/>
</dbReference>
<name>A0A8J3DB42_9BACT</name>
<organism evidence="1 2">
    <name type="scientific">Cerasicoccus arenae</name>
    <dbReference type="NCBI Taxonomy" id="424488"/>
    <lineage>
        <taxon>Bacteria</taxon>
        <taxon>Pseudomonadati</taxon>
        <taxon>Verrucomicrobiota</taxon>
        <taxon>Opitutia</taxon>
        <taxon>Puniceicoccales</taxon>
        <taxon>Cerasicoccaceae</taxon>
        <taxon>Cerasicoccus</taxon>
    </lineage>
</organism>